<dbReference type="Pfam" id="PF13688">
    <property type="entry name" value="Reprolysin_5"/>
    <property type="match status" value="1"/>
</dbReference>
<feature type="chain" id="PRO_5044834774" description="Peptidase M11 gametolysin domain-containing protein" evidence="3">
    <location>
        <begin position="18"/>
        <end position="2046"/>
    </location>
</feature>
<feature type="compositionally biased region" description="Polar residues" evidence="2">
    <location>
        <begin position="1080"/>
        <end position="1105"/>
    </location>
</feature>
<sequence length="2046" mass="222307">MKLSTALLVGLFIGTSAEVITSKEPIFHTSSGASVYNTPASGGTIQVKPASSTTAVFLSDDPNIEPEAPPVSEVEVDLSNLFTLESDTIEIDLGEGTIQFVRDRGTDPHANGDSSIRRRMLRRVQEVKEDRLEDVVECFLDGSSSCSQNHYDYLPPNSAFDENDPSQKFEYFEGKALFQQAEATVYVKRLVHPSDNNSNYLSGIIVTQRYEYIFRGDPVTGKTFLTQLDPQLFPSMPPPVRMEDVEDLDEVIVQENGRKKTLRQLMVEEEEEVEKLVMAQEKRKRRLGAADASSSSSSRNLQTDDGTVLDIMVAYTKTAMCQANRQSYPCDDINPAQHLNIINTAEAAVAKTNEAYINSNINTQLRLVYVHYTPYDDRSDTCSSVLGNFRRNGDGIMDEVHTVRNTWGADFVALLTSTAAGTCGGIAYLGPWSSLMFSVTKWPYAVGGTFAHELGHNYGCEHDRLNGNPGKAYEYGWQDPEAEFRTIMAYNCPGKYCPRINYFSNPVLRYNGKIMGNAANDCARKHNEGLKSIALYRSARLTNAPTMSLAPSSSSAPSDSPTPGPSSKPSTSDVPSSTPSISRIPSSAPSEYPTFDIGNLEDYERIQSPGTTAFQVQHGIMFNIEAKYDVTIRNFRIPFLRAAESVIVSLWVHDDGPFWYEKNNPSQWRWIGSPDAYSPGKRLNSMVFLRTIRHLQLIYIHLSHHLPLGVTLEDPVPLPLRGGTEYGFEPIVIAAGQTKGIYILVNNTSPVDNLIGMDTRSATSCTIDALSPFSFPTWFEDESIAVSQGIYKEGWMTSVGSALDSFNFIGSIYYETSGPSSSSNVLPTGSPSLSLAPSQSLQPSETPFLEIASPQAINVAAVDGLMFNVHAKDRDVFITSFELVIYSVSPENAYDVVDMALFSHPGSFYNETLGDSVDRDAWSYHQTTQVMASATLEPTPIPEGSFRPVFVKQGTSVGLFLTIMDPLRNHKVLTRLGTTLLSNDFENSHILLKQGAAIQWQPCDNWGVSLTDTSGSPVPHGFLGNLLYKDMSTSDSVPSAIPSVAPSLSLPPSKSAVPSSTPSKSSSPSLAPSLIPSITIMPSSNPTLTPRPTYNTISLRTPNDNDNDGSSGFGLMFDIIAKRPVEIRSFLFSSLQSFPMDIVIYSRKGSHYYAYDDPNEWNTVATFTNWTGGDSTKLPFEEEVSLKVNASVAFYIAIVDTYGQSSPLLGSFLPGSNYRDGIWASDDHIQLMEGVKFYGINRQWPFGMGTTESGVYMLEGPGGTSFNMKDSVIEYRVIDTIMPSTAPSVSQAPTLTAQPSDAPSVSLEPSSSPSVSFAPSDKPSSTPSLSTMPSSMPSSAPSLSPSKSAAPSDSPSVSSMPSSQPSSQPSSMPSETPSLHPSVSSQPSDFPSTLPSASPSISTQPSMSPSVSLMPTMDRQKLVSSSSSASVGAAYGVMFEVKAKRAISVETFAVKHFGNSFSGTATYHIYSKPGKLDSSSWNNVNAWTKMGQVTYVQIGSNPIRLPSNRMQPVEINAQQTRSFYIAFVGNYFRVHEASPGDSSSNADATLYAGLRKYPYDTLFANANQQTYLFQGEMIYTYGVEPPSASPSAFPSLSPSVSAGPSVTSERPSSSPSISSAPTPKPTGKPTTLSPTTDPFKEARIEITIPAKVTLSGFNMPSSTVEMASVVTILAQNIAAAMSKNLNTSQRVKSVKIISVNGVAVSGGFSLRRLESRELSVAAVEYEALLEQICSTSGCTDADTVAATLYDQATDAMKAEIDNGNFASSVQTAATTQSINALLAIAVTTSDFSSVVLTILGLSSIWYPDWVENIGKCLNDGNQPIYMDNSPDLWLSDSRTACCSKYYSYAYNECMGVNAAAIGFYPSWAHGNNDVKCINDAEVPDYMRVDPGSWVYSDAASCCERYFDYDKDACLAASGVTLTGSAYKFYPAWAVKLNDEKCINATDAPAYMKQSPELWLYDDAEECCKRYYDYAGSSCVAASGGASVTGTNKWYVNYVTEKCVKDCDDTSDSDCGGLAKSWDELFSDSDTCCKKKLHWIKRSECTP</sequence>
<dbReference type="SUPFAM" id="SSF55486">
    <property type="entry name" value="Metalloproteases ('zincins'), catalytic domain"/>
    <property type="match status" value="1"/>
</dbReference>
<feature type="region of interest" description="Disordered" evidence="2">
    <location>
        <begin position="1047"/>
        <end position="1105"/>
    </location>
</feature>
<dbReference type="PANTHER" id="PTHR33683:SF46">
    <property type="entry name" value="SUSHI DOMAIN-CONTAINING PROTEIN"/>
    <property type="match status" value="1"/>
</dbReference>
<evidence type="ECO:0000313" key="4">
    <source>
        <dbReference type="EMBL" id="KAL3800971.1"/>
    </source>
</evidence>
<feature type="compositionally biased region" description="Polar residues" evidence="2">
    <location>
        <begin position="1287"/>
        <end position="1299"/>
    </location>
</feature>
<keyword evidence="1" id="KW-0175">Coiled coil</keyword>
<keyword evidence="5" id="KW-1185">Reference proteome</keyword>
<dbReference type="InterPro" id="IPR024079">
    <property type="entry name" value="MetalloPept_cat_dom_sf"/>
</dbReference>
<dbReference type="EMBL" id="JALLPJ020000146">
    <property type="protein sequence ID" value="KAL3800971.1"/>
    <property type="molecule type" value="Genomic_DNA"/>
</dbReference>
<feature type="compositionally biased region" description="Low complexity" evidence="2">
    <location>
        <begin position="1300"/>
        <end position="1378"/>
    </location>
</feature>
<dbReference type="PANTHER" id="PTHR33683">
    <property type="entry name" value="1, PUTATIVE-RELATED"/>
    <property type="match status" value="1"/>
</dbReference>
<evidence type="ECO:0008006" key="6">
    <source>
        <dbReference type="Google" id="ProtNLM"/>
    </source>
</evidence>
<organism evidence="4 5">
    <name type="scientific">Cyclotella atomus</name>
    <dbReference type="NCBI Taxonomy" id="382360"/>
    <lineage>
        <taxon>Eukaryota</taxon>
        <taxon>Sar</taxon>
        <taxon>Stramenopiles</taxon>
        <taxon>Ochrophyta</taxon>
        <taxon>Bacillariophyta</taxon>
        <taxon>Coscinodiscophyceae</taxon>
        <taxon>Thalassiosirophycidae</taxon>
        <taxon>Stephanodiscales</taxon>
        <taxon>Stephanodiscaceae</taxon>
        <taxon>Cyclotella</taxon>
    </lineage>
</organism>
<feature type="compositionally biased region" description="Low complexity" evidence="2">
    <location>
        <begin position="1590"/>
        <end position="1636"/>
    </location>
</feature>
<feature type="coiled-coil region" evidence="1">
    <location>
        <begin position="252"/>
        <end position="279"/>
    </location>
</feature>
<protein>
    <recommendedName>
        <fullName evidence="6">Peptidase M11 gametolysin domain-containing protein</fullName>
    </recommendedName>
</protein>
<evidence type="ECO:0000256" key="3">
    <source>
        <dbReference type="SAM" id="SignalP"/>
    </source>
</evidence>
<feature type="region of interest" description="Disordered" evidence="2">
    <location>
        <begin position="1590"/>
        <end position="1639"/>
    </location>
</feature>
<feature type="compositionally biased region" description="Polar residues" evidence="2">
    <location>
        <begin position="1379"/>
        <end position="1413"/>
    </location>
</feature>
<name>A0ABD3QM16_9STRA</name>
<feature type="compositionally biased region" description="Low complexity" evidence="2">
    <location>
        <begin position="567"/>
        <end position="590"/>
    </location>
</feature>
<feature type="region of interest" description="Disordered" evidence="2">
    <location>
        <begin position="546"/>
        <end position="593"/>
    </location>
</feature>
<proteinExistence type="predicted"/>
<reference evidence="4 5" key="1">
    <citation type="submission" date="2024-10" db="EMBL/GenBank/DDBJ databases">
        <title>Updated reference genomes for cyclostephanoid diatoms.</title>
        <authorList>
            <person name="Roberts W.R."/>
            <person name="Alverson A.J."/>
        </authorList>
    </citation>
    <scope>NUCLEOTIDE SEQUENCE [LARGE SCALE GENOMIC DNA]</scope>
    <source>
        <strain evidence="4 5">AJA010-31</strain>
    </source>
</reference>
<dbReference type="Proteomes" id="UP001530400">
    <property type="component" value="Unassembled WGS sequence"/>
</dbReference>
<feature type="region of interest" description="Disordered" evidence="2">
    <location>
        <begin position="1287"/>
        <end position="1413"/>
    </location>
</feature>
<feature type="compositionally biased region" description="Low complexity" evidence="2">
    <location>
        <begin position="546"/>
        <end position="559"/>
    </location>
</feature>
<gene>
    <name evidence="4" type="ORF">ACHAWO_007080</name>
</gene>
<keyword evidence="3" id="KW-0732">Signal</keyword>
<feature type="signal peptide" evidence="3">
    <location>
        <begin position="1"/>
        <end position="17"/>
    </location>
</feature>
<accession>A0ABD3QM16</accession>
<evidence type="ECO:0000313" key="5">
    <source>
        <dbReference type="Proteomes" id="UP001530400"/>
    </source>
</evidence>
<evidence type="ECO:0000256" key="1">
    <source>
        <dbReference type="SAM" id="Coils"/>
    </source>
</evidence>
<comment type="caution">
    <text evidence="4">The sequence shown here is derived from an EMBL/GenBank/DDBJ whole genome shotgun (WGS) entry which is preliminary data.</text>
</comment>
<dbReference type="Gene3D" id="3.40.390.10">
    <property type="entry name" value="Collagenase (Catalytic Domain)"/>
    <property type="match status" value="1"/>
</dbReference>
<evidence type="ECO:0000256" key="2">
    <source>
        <dbReference type="SAM" id="MobiDB-lite"/>
    </source>
</evidence>
<feature type="compositionally biased region" description="Low complexity" evidence="2">
    <location>
        <begin position="1047"/>
        <end position="1079"/>
    </location>
</feature>